<protein>
    <recommendedName>
        <fullName evidence="3">Glutamate-rich 2</fullName>
    </recommendedName>
</protein>
<reference evidence="1" key="3">
    <citation type="submission" date="2025-09" db="UniProtKB">
        <authorList>
            <consortium name="Ensembl"/>
        </authorList>
    </citation>
    <scope>IDENTIFICATION</scope>
</reference>
<evidence type="ECO:0000313" key="2">
    <source>
        <dbReference type="Proteomes" id="UP000472264"/>
    </source>
</evidence>
<keyword evidence="2" id="KW-1185">Reference proteome</keyword>
<dbReference type="AlphaFoldDB" id="A0A665U1U2"/>
<reference evidence="1" key="2">
    <citation type="submission" date="2025-08" db="UniProtKB">
        <authorList>
            <consortium name="Ensembl"/>
        </authorList>
    </citation>
    <scope>IDENTIFICATION</scope>
</reference>
<reference evidence="1" key="1">
    <citation type="submission" date="2021-04" db="EMBL/GenBank/DDBJ databases">
        <authorList>
            <consortium name="Wellcome Sanger Institute Data Sharing"/>
        </authorList>
    </citation>
    <scope>NUCLEOTIDE SEQUENCE [LARGE SCALE GENOMIC DNA]</scope>
</reference>
<name>A0A665U1U2_ECHNA</name>
<evidence type="ECO:0008006" key="3">
    <source>
        <dbReference type="Google" id="ProtNLM"/>
    </source>
</evidence>
<accession>A0A665U1U2</accession>
<evidence type="ECO:0000313" key="1">
    <source>
        <dbReference type="Ensembl" id="ENSENLP00000013437.1"/>
    </source>
</evidence>
<dbReference type="Proteomes" id="UP000472264">
    <property type="component" value="Chromosome 17"/>
</dbReference>
<organism evidence="1 2">
    <name type="scientific">Echeneis naucrates</name>
    <name type="common">Live sharksucker</name>
    <dbReference type="NCBI Taxonomy" id="173247"/>
    <lineage>
        <taxon>Eukaryota</taxon>
        <taxon>Metazoa</taxon>
        <taxon>Chordata</taxon>
        <taxon>Craniata</taxon>
        <taxon>Vertebrata</taxon>
        <taxon>Euteleostomi</taxon>
        <taxon>Actinopterygii</taxon>
        <taxon>Neopterygii</taxon>
        <taxon>Teleostei</taxon>
        <taxon>Neoteleostei</taxon>
        <taxon>Acanthomorphata</taxon>
        <taxon>Carangaria</taxon>
        <taxon>Carangiformes</taxon>
        <taxon>Echeneidae</taxon>
        <taxon>Echeneis</taxon>
    </lineage>
</organism>
<dbReference type="Ensembl" id="ENSENLT00000013978.1">
    <property type="protein sequence ID" value="ENSENLP00000013437.1"/>
    <property type="gene ID" value="ENSENLG00000006354.1"/>
</dbReference>
<dbReference type="PANTHER" id="PTHR21520:SF2">
    <property type="entry name" value="GLUTAMATE-RICH PROTEIN 2"/>
    <property type="match status" value="1"/>
</dbReference>
<proteinExistence type="predicted"/>
<dbReference type="PANTHER" id="PTHR21520">
    <property type="entry name" value="GLUTAMATE-RICH PROTEIN 2"/>
    <property type="match status" value="1"/>
</dbReference>
<dbReference type="InterPro" id="IPR026703">
    <property type="entry name" value="ERICH2"/>
</dbReference>
<sequence length="91" mass="10507">PAHELNEEEDAEDEDLNAPVELKIEFLTALMNRDFQLACKLCQMILIHEPDNPEASEFVPLLQRKLLESENPSSGYHEYVYLCNNSDRCIL</sequence>
<dbReference type="InParanoid" id="A0A665U1U2"/>